<dbReference type="EMBL" id="JBHTMC010000002">
    <property type="protein sequence ID" value="MFD1262427.1"/>
    <property type="molecule type" value="Genomic_DNA"/>
</dbReference>
<dbReference type="Gene3D" id="3.10.129.10">
    <property type="entry name" value="Hotdog Thioesterase"/>
    <property type="match status" value="1"/>
</dbReference>
<dbReference type="PANTHER" id="PTHR31793:SF37">
    <property type="entry name" value="ACYL-COA THIOESTER HYDROLASE YBGC"/>
    <property type="match status" value="1"/>
</dbReference>
<evidence type="ECO:0000313" key="3">
    <source>
        <dbReference type="EMBL" id="MFD1262427.1"/>
    </source>
</evidence>
<dbReference type="NCBIfam" id="TIGR00051">
    <property type="entry name" value="YbgC/FadM family acyl-CoA thioesterase"/>
    <property type="match status" value="1"/>
</dbReference>
<keyword evidence="4" id="KW-1185">Reference proteome</keyword>
<dbReference type="Pfam" id="PF13279">
    <property type="entry name" value="4HBT_2"/>
    <property type="match status" value="1"/>
</dbReference>
<evidence type="ECO:0000256" key="2">
    <source>
        <dbReference type="ARBA" id="ARBA00022801"/>
    </source>
</evidence>
<comment type="caution">
    <text evidence="3">The sequence shown here is derived from an EMBL/GenBank/DDBJ whole genome shotgun (WGS) entry which is preliminary data.</text>
</comment>
<dbReference type="InterPro" id="IPR014166">
    <property type="entry name" value="Tol-Pal_acyl-CoA_thioesterase"/>
</dbReference>
<dbReference type="InterPro" id="IPR050563">
    <property type="entry name" value="4-hydroxybenzoyl-CoA_TE"/>
</dbReference>
<accession>A0ABW3W8R1</accession>
<dbReference type="RefSeq" id="WP_232431618.1">
    <property type="nucleotide sequence ID" value="NZ_JARQZE010000003.1"/>
</dbReference>
<dbReference type="InterPro" id="IPR029069">
    <property type="entry name" value="HotDog_dom_sf"/>
</dbReference>
<name>A0ABW3W8R1_9RHOO</name>
<keyword evidence="2" id="KW-0378">Hydrolase</keyword>
<dbReference type="PANTHER" id="PTHR31793">
    <property type="entry name" value="4-HYDROXYBENZOYL-COA THIOESTERASE FAMILY MEMBER"/>
    <property type="match status" value="1"/>
</dbReference>
<proteinExistence type="inferred from homology"/>
<evidence type="ECO:0000313" key="4">
    <source>
        <dbReference type="Proteomes" id="UP001597158"/>
    </source>
</evidence>
<gene>
    <name evidence="3" type="primary">ybgC</name>
    <name evidence="3" type="ORF">ACFQ4M_02455</name>
</gene>
<dbReference type="Proteomes" id="UP001597158">
    <property type="component" value="Unassembled WGS sequence"/>
</dbReference>
<comment type="similarity">
    <text evidence="1">Belongs to the 4-hydroxybenzoyl-CoA thioesterase family.</text>
</comment>
<sequence>MQPNITCSPGSSSAPARAQASHVLPIRVYYEDTDAGGVVYYANYLKFCERGRTEWLRALGVGQQALLEESGIAFMVRSLQADYRGSARLDDTLQIVSRIGTLRRASIQFEQQALRDGELLFSSSVIVACVDVNRHKPTAIPAPLYALLESQA</sequence>
<dbReference type="PIRSF" id="PIRSF003230">
    <property type="entry name" value="YbgC"/>
    <property type="match status" value="1"/>
</dbReference>
<dbReference type="NCBIfam" id="TIGR02799">
    <property type="entry name" value="thio_ybgC"/>
    <property type="match status" value="1"/>
</dbReference>
<dbReference type="CDD" id="cd00586">
    <property type="entry name" value="4HBT"/>
    <property type="match status" value="1"/>
</dbReference>
<reference evidence="4" key="1">
    <citation type="journal article" date="2019" name="Int. J. Syst. Evol. Microbiol.">
        <title>The Global Catalogue of Microorganisms (GCM) 10K type strain sequencing project: providing services to taxonomists for standard genome sequencing and annotation.</title>
        <authorList>
            <consortium name="The Broad Institute Genomics Platform"/>
            <consortium name="The Broad Institute Genome Sequencing Center for Infectious Disease"/>
            <person name="Wu L."/>
            <person name="Ma J."/>
        </authorList>
    </citation>
    <scope>NUCLEOTIDE SEQUENCE [LARGE SCALE GENOMIC DNA]</scope>
    <source>
        <strain evidence="4">CCUG 48884</strain>
    </source>
</reference>
<dbReference type="InterPro" id="IPR006684">
    <property type="entry name" value="YbgC/YbaW"/>
</dbReference>
<evidence type="ECO:0000256" key="1">
    <source>
        <dbReference type="ARBA" id="ARBA00005953"/>
    </source>
</evidence>
<protein>
    <submittedName>
        <fullName evidence="3">Tol-pal system-associated acyl-CoA thioesterase</fullName>
    </submittedName>
</protein>
<dbReference type="SUPFAM" id="SSF54637">
    <property type="entry name" value="Thioesterase/thiol ester dehydrase-isomerase"/>
    <property type="match status" value="1"/>
</dbReference>
<organism evidence="3 4">
    <name type="scientific">Thauera mechernichensis</name>
    <dbReference type="NCBI Taxonomy" id="82788"/>
    <lineage>
        <taxon>Bacteria</taxon>
        <taxon>Pseudomonadati</taxon>
        <taxon>Pseudomonadota</taxon>
        <taxon>Betaproteobacteria</taxon>
        <taxon>Rhodocyclales</taxon>
        <taxon>Zoogloeaceae</taxon>
        <taxon>Thauera</taxon>
    </lineage>
</organism>